<dbReference type="InterPro" id="IPR039357">
    <property type="entry name" value="SRD5A/TECR"/>
</dbReference>
<name>A0A948TBC5_9BACT</name>
<reference evidence="19" key="1">
    <citation type="journal article" date="2021" name="PeerJ">
        <title>Extensive microbial diversity within the chicken gut microbiome revealed by metagenomics and culture.</title>
        <authorList>
            <person name="Gilroy R."/>
            <person name="Ravi A."/>
            <person name="Getino M."/>
            <person name="Pursley I."/>
            <person name="Horton D.L."/>
            <person name="Alikhan N.F."/>
            <person name="Baker D."/>
            <person name="Gharbi K."/>
            <person name="Hall N."/>
            <person name="Watson M."/>
            <person name="Adriaenssens E.M."/>
            <person name="Foster-Nyarko E."/>
            <person name="Jarju S."/>
            <person name="Secka A."/>
            <person name="Antonio M."/>
            <person name="Oren A."/>
            <person name="Chaudhuri R.R."/>
            <person name="La Ragione R."/>
            <person name="Hildebrand F."/>
            <person name="Pallen M.J."/>
        </authorList>
    </citation>
    <scope>NUCLEOTIDE SEQUENCE</scope>
    <source>
        <strain evidence="19">G4-2901</strain>
    </source>
</reference>
<keyword evidence="4" id="KW-0221">Differentiation</keyword>
<dbReference type="FunFam" id="1.20.120.1630:FF:000014">
    <property type="entry name" value="Steroid 5-alpha reductase, putative"/>
    <property type="match status" value="1"/>
</dbReference>
<feature type="transmembrane region" description="Helical" evidence="17">
    <location>
        <begin position="139"/>
        <end position="160"/>
    </location>
</feature>
<reference evidence="19" key="2">
    <citation type="submission" date="2021-04" db="EMBL/GenBank/DDBJ databases">
        <authorList>
            <person name="Gilroy R."/>
        </authorList>
    </citation>
    <scope>NUCLEOTIDE SEQUENCE</scope>
    <source>
        <strain evidence="19">G4-2901</strain>
    </source>
</reference>
<dbReference type="AlphaFoldDB" id="A0A948TBC5"/>
<comment type="catalytic activity">
    <reaction evidence="16">
        <text>androst-4-ene-3,17-dione + NADPH + H(+) = 5alpha-androstan-3,17-dione + NADP(+)</text>
        <dbReference type="Rhea" id="RHEA:50816"/>
        <dbReference type="ChEBI" id="CHEBI:15378"/>
        <dbReference type="ChEBI" id="CHEBI:15994"/>
        <dbReference type="ChEBI" id="CHEBI:16422"/>
        <dbReference type="ChEBI" id="CHEBI:57783"/>
        <dbReference type="ChEBI" id="CHEBI:58349"/>
    </reaction>
    <physiologicalReaction direction="left-to-right" evidence="16">
        <dbReference type="Rhea" id="RHEA:50817"/>
    </physiologicalReaction>
</comment>
<evidence type="ECO:0000256" key="14">
    <source>
        <dbReference type="ARBA" id="ARBA00041664"/>
    </source>
</evidence>
<evidence type="ECO:0000256" key="16">
    <source>
        <dbReference type="ARBA" id="ARBA00049166"/>
    </source>
</evidence>
<evidence type="ECO:0000313" key="20">
    <source>
        <dbReference type="Proteomes" id="UP000783796"/>
    </source>
</evidence>
<dbReference type="PIRSF" id="PIRSF015596">
    <property type="entry name" value="5_alpha-SR2"/>
    <property type="match status" value="1"/>
</dbReference>
<dbReference type="EMBL" id="JAHLFW010000047">
    <property type="protein sequence ID" value="MBU3837669.1"/>
    <property type="molecule type" value="Genomic_DNA"/>
</dbReference>
<dbReference type="GO" id="GO:0030154">
    <property type="term" value="P:cell differentiation"/>
    <property type="evidence" value="ECO:0007669"/>
    <property type="project" value="UniProtKB-KW"/>
</dbReference>
<evidence type="ECO:0000256" key="7">
    <source>
        <dbReference type="ARBA" id="ARBA00022857"/>
    </source>
</evidence>
<keyword evidence="6" id="KW-0492">Microsome</keyword>
<evidence type="ECO:0000256" key="3">
    <source>
        <dbReference type="ARBA" id="ARBA00022692"/>
    </source>
</evidence>
<evidence type="ECO:0000256" key="10">
    <source>
        <dbReference type="ARBA" id="ARBA00023098"/>
    </source>
</evidence>
<evidence type="ECO:0000256" key="5">
    <source>
        <dbReference type="ARBA" id="ARBA00022824"/>
    </source>
</evidence>
<keyword evidence="10" id="KW-0443">Lipid metabolism</keyword>
<evidence type="ECO:0000259" key="18">
    <source>
        <dbReference type="Pfam" id="PF02544"/>
    </source>
</evidence>
<keyword evidence="3 17" id="KW-0812">Transmembrane</keyword>
<dbReference type="PANTHER" id="PTHR10556">
    <property type="entry name" value="3-OXO-5-ALPHA-STEROID 4-DEHYDROGENASE"/>
    <property type="match status" value="1"/>
</dbReference>
<proteinExistence type="predicted"/>
<gene>
    <name evidence="19" type="ORF">H9777_05000</name>
</gene>
<evidence type="ECO:0000256" key="2">
    <source>
        <dbReference type="ARBA" id="ARBA00004524"/>
    </source>
</evidence>
<feature type="transmembrane region" description="Helical" evidence="17">
    <location>
        <begin position="103"/>
        <end position="127"/>
    </location>
</feature>
<dbReference type="Proteomes" id="UP000783796">
    <property type="component" value="Unassembled WGS sequence"/>
</dbReference>
<evidence type="ECO:0000256" key="15">
    <source>
        <dbReference type="ARBA" id="ARBA00042579"/>
    </source>
</evidence>
<evidence type="ECO:0000256" key="17">
    <source>
        <dbReference type="SAM" id="Phobius"/>
    </source>
</evidence>
<feature type="domain" description="3-oxo-5-alpha-steroid 4-dehydrogenase C-terminal" evidence="18">
    <location>
        <begin position="102"/>
        <end position="254"/>
    </location>
</feature>
<feature type="transmembrane region" description="Helical" evidence="17">
    <location>
        <begin position="9"/>
        <end position="27"/>
    </location>
</feature>
<evidence type="ECO:0000256" key="12">
    <source>
        <dbReference type="ARBA" id="ARBA00037789"/>
    </source>
</evidence>
<evidence type="ECO:0000256" key="9">
    <source>
        <dbReference type="ARBA" id="ARBA00023002"/>
    </source>
</evidence>
<evidence type="ECO:0000256" key="6">
    <source>
        <dbReference type="ARBA" id="ARBA00022848"/>
    </source>
</evidence>
<protein>
    <recommendedName>
        <fullName evidence="13">3-oxo-5-alpha-steroid 4-dehydrogenase 1</fullName>
    </recommendedName>
    <alternativeName>
        <fullName evidence="14">SR type 1</fullName>
    </alternativeName>
    <alternativeName>
        <fullName evidence="15">Steroid 5-alpha-reductase 1</fullName>
    </alternativeName>
</protein>
<comment type="caution">
    <text evidence="19">The sequence shown here is derived from an EMBL/GenBank/DDBJ whole genome shotgun (WGS) entry which is preliminary data.</text>
</comment>
<keyword evidence="11 17" id="KW-0472">Membrane</keyword>
<evidence type="ECO:0000256" key="13">
    <source>
        <dbReference type="ARBA" id="ARBA00039428"/>
    </source>
</evidence>
<evidence type="ECO:0000256" key="4">
    <source>
        <dbReference type="ARBA" id="ARBA00022782"/>
    </source>
</evidence>
<evidence type="ECO:0000256" key="11">
    <source>
        <dbReference type="ARBA" id="ARBA00023136"/>
    </source>
</evidence>
<comment type="function">
    <text evidence="12">Converts testosterone into 5-alpha-dihydrotestosterone and progesterone or corticosterone into their corresponding 5-alpha-3-oxosteroids. It plays a central role in sexual differentiation and androgen physiology.</text>
</comment>
<dbReference type="Gene3D" id="1.20.120.1630">
    <property type="match status" value="1"/>
</dbReference>
<dbReference type="GO" id="GO:0006694">
    <property type="term" value="P:steroid biosynthetic process"/>
    <property type="evidence" value="ECO:0007669"/>
    <property type="project" value="TreeGrafter"/>
</dbReference>
<evidence type="ECO:0000256" key="1">
    <source>
        <dbReference type="ARBA" id="ARBA00004477"/>
    </source>
</evidence>
<feature type="transmembrane region" description="Helical" evidence="17">
    <location>
        <begin position="200"/>
        <end position="224"/>
    </location>
</feature>
<keyword evidence="7" id="KW-0521">NADP</keyword>
<feature type="transmembrane region" description="Helical" evidence="17">
    <location>
        <begin position="47"/>
        <end position="65"/>
    </location>
</feature>
<dbReference type="InterPro" id="IPR016636">
    <property type="entry name" value="3-oxo-5-alpha-steroid_4-DH"/>
</dbReference>
<dbReference type="PROSITE" id="PS50244">
    <property type="entry name" value="S5A_REDUCTASE"/>
    <property type="match status" value="1"/>
</dbReference>
<dbReference type="GO" id="GO:0016020">
    <property type="term" value="C:membrane"/>
    <property type="evidence" value="ECO:0007669"/>
    <property type="project" value="InterPro"/>
</dbReference>
<keyword evidence="9" id="KW-0560">Oxidoreductase</keyword>
<dbReference type="InterPro" id="IPR001104">
    <property type="entry name" value="3-oxo-5_a-steroid_4-DH_C"/>
</dbReference>
<dbReference type="PANTHER" id="PTHR10556:SF57">
    <property type="entry name" value="3-OXO-5-ALPHA-STEROID 4-DEHYDROGENASE 1"/>
    <property type="match status" value="1"/>
</dbReference>
<dbReference type="GO" id="GO:0003865">
    <property type="term" value="F:3-oxo-5-alpha-steroid 4-dehydrogenase activity"/>
    <property type="evidence" value="ECO:0007669"/>
    <property type="project" value="InterPro"/>
</dbReference>
<keyword evidence="8 17" id="KW-1133">Transmembrane helix</keyword>
<organism evidence="19 20">
    <name type="scientific">Candidatus Phocaeicola faecigallinarum</name>
    <dbReference type="NCBI Taxonomy" id="2838732"/>
    <lineage>
        <taxon>Bacteria</taxon>
        <taxon>Pseudomonadati</taxon>
        <taxon>Bacteroidota</taxon>
        <taxon>Bacteroidia</taxon>
        <taxon>Bacteroidales</taxon>
        <taxon>Bacteroidaceae</taxon>
        <taxon>Phocaeicola</taxon>
    </lineage>
</organism>
<evidence type="ECO:0000256" key="8">
    <source>
        <dbReference type="ARBA" id="ARBA00022989"/>
    </source>
</evidence>
<dbReference type="Pfam" id="PF02544">
    <property type="entry name" value="Steroid_dh"/>
    <property type="match status" value="1"/>
</dbReference>
<feature type="transmembrane region" description="Helical" evidence="17">
    <location>
        <begin position="77"/>
        <end position="97"/>
    </location>
</feature>
<sequence length="254" mass="29359">MINTLFNSLMYIMPVLAVIVFIALFFVKAGYGIFHTKSWGLSLPNKVGWVIMECPAFILMAAMWLTGQYSMMSVPAVFFILFEIHYFQRAFVFPLLMKGKSKMPVSIMLMGVVFNLINGFLIGYSLFHIEHSDKYTVEWLYSPYFIIGTLIFIAGMVINLHSDNVIRHLRPKGDTRHYFPQKGMYRYVTSANYLGELMEWTGFAILTCDAAAWVFVVWTFANLAPRAYAIRKRYVEEFGTEVVGKRKCLIPYIY</sequence>
<evidence type="ECO:0000313" key="19">
    <source>
        <dbReference type="EMBL" id="MBU3837669.1"/>
    </source>
</evidence>
<keyword evidence="5" id="KW-0256">Endoplasmic reticulum</keyword>
<accession>A0A948TBC5</accession>
<comment type="subcellular location">
    <subcellularLocation>
        <location evidence="1">Endoplasmic reticulum membrane</location>
        <topology evidence="1">Multi-pass membrane protein</topology>
    </subcellularLocation>
    <subcellularLocation>
        <location evidence="2">Microsome membrane</location>
    </subcellularLocation>
</comment>